<comment type="caution">
    <text evidence="3">The sequence shown here is derived from an EMBL/GenBank/DDBJ whole genome shotgun (WGS) entry which is preliminary data.</text>
</comment>
<gene>
    <name evidence="3" type="ORF">EZS27_016599</name>
</gene>
<keyword evidence="2" id="KW-0812">Transmembrane</keyword>
<protein>
    <submittedName>
        <fullName evidence="3">Uncharacterized protein</fullName>
    </submittedName>
</protein>
<dbReference type="AlphaFoldDB" id="A0A5J4RPW7"/>
<keyword evidence="2" id="KW-1133">Transmembrane helix</keyword>
<organism evidence="3">
    <name type="scientific">termite gut metagenome</name>
    <dbReference type="NCBI Taxonomy" id="433724"/>
    <lineage>
        <taxon>unclassified sequences</taxon>
        <taxon>metagenomes</taxon>
        <taxon>organismal metagenomes</taxon>
    </lineage>
</organism>
<evidence type="ECO:0000313" key="3">
    <source>
        <dbReference type="EMBL" id="KAA6335143.1"/>
    </source>
</evidence>
<feature type="transmembrane region" description="Helical" evidence="2">
    <location>
        <begin position="265"/>
        <end position="284"/>
    </location>
</feature>
<reference evidence="3" key="1">
    <citation type="submission" date="2019-03" db="EMBL/GenBank/DDBJ databases">
        <title>Single cell metagenomics reveals metabolic interactions within the superorganism composed of flagellate Streblomastix strix and complex community of Bacteroidetes bacteria on its surface.</title>
        <authorList>
            <person name="Treitli S.C."/>
            <person name="Kolisko M."/>
            <person name="Husnik F."/>
            <person name="Keeling P."/>
            <person name="Hampl V."/>
        </authorList>
    </citation>
    <scope>NUCLEOTIDE SEQUENCE</scope>
    <source>
        <strain evidence="3">STM</strain>
    </source>
</reference>
<name>A0A5J4RPW7_9ZZZZ</name>
<feature type="coiled-coil region" evidence="1">
    <location>
        <begin position="195"/>
        <end position="241"/>
    </location>
</feature>
<keyword evidence="2" id="KW-0472">Membrane</keyword>
<proteinExistence type="predicted"/>
<accession>A0A5J4RPW7</accession>
<evidence type="ECO:0000256" key="2">
    <source>
        <dbReference type="SAM" id="Phobius"/>
    </source>
</evidence>
<keyword evidence="1" id="KW-0175">Coiled coil</keyword>
<evidence type="ECO:0000256" key="1">
    <source>
        <dbReference type="SAM" id="Coils"/>
    </source>
</evidence>
<dbReference type="EMBL" id="SNRY01000923">
    <property type="protein sequence ID" value="KAA6335143.1"/>
    <property type="molecule type" value="Genomic_DNA"/>
</dbReference>
<sequence length="288" mass="33072">MTDNKTHSVLFELQKNLEDLSSAKTQMEEFRISSVKVVQAINNVQAKYVEHLESIKTDYETRVNELKKESTSFLSENQKENKNVIQKIVSTSEETISKGISKFETVANAIEKSNNEKIEVINNLLEHYKNVVEASKSLIETLKKIDFPTKLDALSSKSQLIIESITSAKQALEIKSNKIQNFIIDKTITIKDQIIQNNDDKYNSLSEKLNENRNNLTKTFTDNANEQLKQLKTNFDNLNEISERRFDLTKQRLDKQDKEIKSLKIILFIVVGLITVGIILNLILKHNI</sequence>